<organism evidence="5 6">
    <name type="scientific">Hesseltinella vesiculosa</name>
    <dbReference type="NCBI Taxonomy" id="101127"/>
    <lineage>
        <taxon>Eukaryota</taxon>
        <taxon>Fungi</taxon>
        <taxon>Fungi incertae sedis</taxon>
        <taxon>Mucoromycota</taxon>
        <taxon>Mucoromycotina</taxon>
        <taxon>Mucoromycetes</taxon>
        <taxon>Mucorales</taxon>
        <taxon>Cunninghamellaceae</taxon>
        <taxon>Hesseltinella</taxon>
    </lineage>
</organism>
<dbReference type="InterPro" id="IPR040746">
    <property type="entry name" value="THO1_MOS11_C"/>
</dbReference>
<evidence type="ECO:0000256" key="2">
    <source>
        <dbReference type="ARBA" id="ARBA00046328"/>
    </source>
</evidence>
<dbReference type="GO" id="GO:0016973">
    <property type="term" value="P:poly(A)+ mRNA export from nucleus"/>
    <property type="evidence" value="ECO:0007669"/>
    <property type="project" value="TreeGrafter"/>
</dbReference>
<gene>
    <name evidence="5" type="ORF">DM01DRAFT_1406480</name>
</gene>
<keyword evidence="6" id="KW-1185">Reference proteome</keyword>
<evidence type="ECO:0000256" key="3">
    <source>
        <dbReference type="SAM" id="MobiDB-lite"/>
    </source>
</evidence>
<keyword evidence="1" id="KW-0597">Phosphoprotein</keyword>
<dbReference type="OrthoDB" id="445357at2759"/>
<feature type="compositionally biased region" description="Basic and acidic residues" evidence="3">
    <location>
        <begin position="132"/>
        <end position="158"/>
    </location>
</feature>
<evidence type="ECO:0000313" key="5">
    <source>
        <dbReference type="EMBL" id="ORX57057.1"/>
    </source>
</evidence>
<dbReference type="InterPro" id="IPR052240">
    <property type="entry name" value="SAP_domain_ribonucleoprotein"/>
</dbReference>
<dbReference type="Proteomes" id="UP000242146">
    <property type="component" value="Unassembled WGS sequence"/>
</dbReference>
<dbReference type="PANTHER" id="PTHR46551">
    <property type="entry name" value="SAP DOMAIN-CONTAINING RIBONUCLEOPROTEIN"/>
    <property type="match status" value="1"/>
</dbReference>
<sequence length="240" mass="27077">MSEKYKALKVKDLQELLQKNDLPHAGKKEELIERLVKHDEQKAQELANLEAELGTLDDFDGTNLDDLADSEFQSLTEKKPAESTSKPSTATTEPEKQQDPAVPATKDGSSFSFTPVVFEKKAAPPSNAQADVQRKIDRAKRFNVPLDEKTKQKIRAERFNTGQPKQQPQPQQQNKQQQKNKPQQRGKKPVVKSASSGVDPEVLRKRAERFNIPIPSKVLDEEKKRQRAERFGASKKPKTA</sequence>
<dbReference type="Pfam" id="PF18592">
    <property type="entry name" value="Tho1_MOS11_C"/>
    <property type="match status" value="1"/>
</dbReference>
<dbReference type="PROSITE" id="PS50800">
    <property type="entry name" value="SAP"/>
    <property type="match status" value="1"/>
</dbReference>
<dbReference type="SMART" id="SM00513">
    <property type="entry name" value="SAP"/>
    <property type="match status" value="1"/>
</dbReference>
<evidence type="ECO:0000256" key="1">
    <source>
        <dbReference type="ARBA" id="ARBA00022553"/>
    </source>
</evidence>
<dbReference type="Gene3D" id="1.10.720.30">
    <property type="entry name" value="SAP domain"/>
    <property type="match status" value="1"/>
</dbReference>
<reference evidence="5 6" key="1">
    <citation type="submission" date="2016-07" db="EMBL/GenBank/DDBJ databases">
        <title>Pervasive Adenine N6-methylation of Active Genes in Fungi.</title>
        <authorList>
            <consortium name="DOE Joint Genome Institute"/>
            <person name="Mondo S.J."/>
            <person name="Dannebaum R.O."/>
            <person name="Kuo R.C."/>
            <person name="Labutti K."/>
            <person name="Haridas S."/>
            <person name="Kuo A."/>
            <person name="Salamov A."/>
            <person name="Ahrendt S.R."/>
            <person name="Lipzen A."/>
            <person name="Sullivan W."/>
            <person name="Andreopoulos W.B."/>
            <person name="Clum A."/>
            <person name="Lindquist E."/>
            <person name="Daum C."/>
            <person name="Ramamoorthy G.K."/>
            <person name="Gryganskyi A."/>
            <person name="Culley D."/>
            <person name="Magnuson J.K."/>
            <person name="James T.Y."/>
            <person name="O'Malley M.A."/>
            <person name="Stajich J.E."/>
            <person name="Spatafora J.W."/>
            <person name="Visel A."/>
            <person name="Grigoriev I.V."/>
        </authorList>
    </citation>
    <scope>NUCLEOTIDE SEQUENCE [LARGE SCALE GENOMIC DNA]</scope>
    <source>
        <strain evidence="5 6">NRRL 3301</strain>
    </source>
</reference>
<dbReference type="Pfam" id="PF02037">
    <property type="entry name" value="SAP"/>
    <property type="match status" value="1"/>
</dbReference>
<dbReference type="GO" id="GO:0005634">
    <property type="term" value="C:nucleus"/>
    <property type="evidence" value="ECO:0007669"/>
    <property type="project" value="TreeGrafter"/>
</dbReference>
<dbReference type="PANTHER" id="PTHR46551:SF1">
    <property type="entry name" value="SAP DOMAIN-CONTAINING RIBONUCLEOPROTEIN"/>
    <property type="match status" value="1"/>
</dbReference>
<feature type="compositionally biased region" description="Low complexity" evidence="3">
    <location>
        <begin position="163"/>
        <end position="181"/>
    </location>
</feature>
<comment type="caution">
    <text evidence="5">The sequence shown here is derived from an EMBL/GenBank/DDBJ whole genome shotgun (WGS) entry which is preliminary data.</text>
</comment>
<comment type="similarity">
    <text evidence="2">Belongs to the SAP domain-containing ribonucleoprotein family.</text>
</comment>
<feature type="domain" description="SAP" evidence="4">
    <location>
        <begin position="5"/>
        <end position="39"/>
    </location>
</feature>
<feature type="region of interest" description="Disordered" evidence="3">
    <location>
        <begin position="56"/>
        <end position="240"/>
    </location>
</feature>
<proteinExistence type="inferred from homology"/>
<dbReference type="STRING" id="101127.A0A1X2GML8"/>
<evidence type="ECO:0000313" key="6">
    <source>
        <dbReference type="Proteomes" id="UP000242146"/>
    </source>
</evidence>
<dbReference type="AlphaFoldDB" id="A0A1X2GML8"/>
<evidence type="ECO:0000259" key="4">
    <source>
        <dbReference type="PROSITE" id="PS50800"/>
    </source>
</evidence>
<accession>A0A1X2GML8</accession>
<dbReference type="InterPro" id="IPR036361">
    <property type="entry name" value="SAP_dom_sf"/>
</dbReference>
<dbReference type="SUPFAM" id="SSF68906">
    <property type="entry name" value="SAP domain"/>
    <property type="match status" value="1"/>
</dbReference>
<protein>
    <recommendedName>
        <fullName evidence="4">SAP domain-containing protein</fullName>
    </recommendedName>
</protein>
<feature type="compositionally biased region" description="Basic and acidic residues" evidence="3">
    <location>
        <begin position="218"/>
        <end position="232"/>
    </location>
</feature>
<name>A0A1X2GML8_9FUNG</name>
<dbReference type="EMBL" id="MCGT01000009">
    <property type="protein sequence ID" value="ORX57057.1"/>
    <property type="molecule type" value="Genomic_DNA"/>
</dbReference>
<dbReference type="InterPro" id="IPR003034">
    <property type="entry name" value="SAP_dom"/>
</dbReference>
<feature type="compositionally biased region" description="Polar residues" evidence="3">
    <location>
        <begin position="82"/>
        <end position="92"/>
    </location>
</feature>